<evidence type="ECO:0000256" key="2">
    <source>
        <dbReference type="ARBA" id="ARBA00022692"/>
    </source>
</evidence>
<name>A0AAN9ACQ3_HALRR</name>
<keyword evidence="2 6" id="KW-0812">Transmembrane</keyword>
<dbReference type="AlphaFoldDB" id="A0AAN9ACQ3"/>
<comment type="function">
    <text evidence="6">Forms chloride channels.</text>
</comment>
<dbReference type="GO" id="GO:0034707">
    <property type="term" value="C:chloride channel complex"/>
    <property type="evidence" value="ECO:0007669"/>
    <property type="project" value="UniProtKB-KW"/>
</dbReference>
<keyword evidence="8" id="KW-1185">Reference proteome</keyword>
<dbReference type="InterPro" id="IPR021134">
    <property type="entry name" value="Bestrophin-like"/>
</dbReference>
<keyword evidence="6" id="KW-0813">Transport</keyword>
<evidence type="ECO:0000256" key="4">
    <source>
        <dbReference type="ARBA" id="ARBA00023136"/>
    </source>
</evidence>
<keyword evidence="6" id="KW-0868">Chloride</keyword>
<keyword evidence="3 6" id="KW-1133">Transmembrane helix</keyword>
<comment type="subcellular location">
    <subcellularLocation>
        <location evidence="6">Cell membrane</location>
        <topology evidence="6">Multi-pass membrane protein</topology>
    </subcellularLocation>
    <subcellularLocation>
        <location evidence="1">Membrane</location>
    </subcellularLocation>
</comment>
<dbReference type="PANTHER" id="PTHR10736:SF65">
    <property type="entry name" value="BESTROPHIN 1, ISOFORM C-RELATED"/>
    <property type="match status" value="1"/>
</dbReference>
<sequence length="85" mass="10154">MSVLASFQDERSRLMRRTVMRYVNLAQLLTLIMISPTVKKRFPTHDHIVESGFCHLNYNTAMRPRYHWTTCKRNIILHFSSIIFL</sequence>
<keyword evidence="6" id="KW-0869">Chloride channel</keyword>
<proteinExistence type="inferred from homology"/>
<evidence type="ECO:0000256" key="1">
    <source>
        <dbReference type="ARBA" id="ARBA00004370"/>
    </source>
</evidence>
<evidence type="ECO:0000256" key="6">
    <source>
        <dbReference type="RuleBase" id="RU363126"/>
    </source>
</evidence>
<evidence type="ECO:0000313" key="8">
    <source>
        <dbReference type="Proteomes" id="UP001381693"/>
    </source>
</evidence>
<evidence type="ECO:0000256" key="5">
    <source>
        <dbReference type="ARBA" id="ARBA00034769"/>
    </source>
</evidence>
<reference evidence="7 8" key="1">
    <citation type="submission" date="2023-11" db="EMBL/GenBank/DDBJ databases">
        <title>Halocaridina rubra genome assembly.</title>
        <authorList>
            <person name="Smith C."/>
        </authorList>
    </citation>
    <scope>NUCLEOTIDE SEQUENCE [LARGE SCALE GENOMIC DNA]</scope>
    <source>
        <strain evidence="7">EP-1</strain>
        <tissue evidence="7">Whole</tissue>
    </source>
</reference>
<keyword evidence="6" id="KW-0406">Ion transport</keyword>
<dbReference type="PANTHER" id="PTHR10736">
    <property type="entry name" value="BESTROPHIN"/>
    <property type="match status" value="1"/>
</dbReference>
<dbReference type="InterPro" id="IPR000615">
    <property type="entry name" value="Bestrophin"/>
</dbReference>
<gene>
    <name evidence="7" type="ORF">SK128_013259</name>
</gene>
<organism evidence="7 8">
    <name type="scientific">Halocaridina rubra</name>
    <name type="common">Hawaiian red shrimp</name>
    <dbReference type="NCBI Taxonomy" id="373956"/>
    <lineage>
        <taxon>Eukaryota</taxon>
        <taxon>Metazoa</taxon>
        <taxon>Ecdysozoa</taxon>
        <taxon>Arthropoda</taxon>
        <taxon>Crustacea</taxon>
        <taxon>Multicrustacea</taxon>
        <taxon>Malacostraca</taxon>
        <taxon>Eumalacostraca</taxon>
        <taxon>Eucarida</taxon>
        <taxon>Decapoda</taxon>
        <taxon>Pleocyemata</taxon>
        <taxon>Caridea</taxon>
        <taxon>Atyoidea</taxon>
        <taxon>Atyidae</taxon>
        <taxon>Halocaridina</taxon>
    </lineage>
</organism>
<comment type="caution">
    <text evidence="7">The sequence shown here is derived from an EMBL/GenBank/DDBJ whole genome shotgun (WGS) entry which is preliminary data.</text>
</comment>
<evidence type="ECO:0000256" key="3">
    <source>
        <dbReference type="ARBA" id="ARBA00022989"/>
    </source>
</evidence>
<dbReference type="EMBL" id="JAXCGZ010005730">
    <property type="protein sequence ID" value="KAK7080995.1"/>
    <property type="molecule type" value="Genomic_DNA"/>
</dbReference>
<dbReference type="GO" id="GO:0005886">
    <property type="term" value="C:plasma membrane"/>
    <property type="evidence" value="ECO:0007669"/>
    <property type="project" value="UniProtKB-SubCell"/>
</dbReference>
<dbReference type="Pfam" id="PF01062">
    <property type="entry name" value="Bestrophin"/>
    <property type="match status" value="1"/>
</dbReference>
<comment type="caution">
    <text evidence="6">Lacks conserved residue(s) required for the propagation of feature annotation.</text>
</comment>
<keyword evidence="6" id="KW-1003">Cell membrane</keyword>
<accession>A0AAN9ACQ3</accession>
<dbReference type="Proteomes" id="UP001381693">
    <property type="component" value="Unassembled WGS sequence"/>
</dbReference>
<keyword evidence="4 6" id="KW-0472">Membrane</keyword>
<comment type="similarity">
    <text evidence="5 6">Belongs to the anion channel-forming bestrophin (TC 1.A.46) family. Calcium-sensitive chloride channel subfamily.</text>
</comment>
<feature type="transmembrane region" description="Helical" evidence="6">
    <location>
        <begin position="21"/>
        <end position="38"/>
    </location>
</feature>
<dbReference type="GO" id="GO:0005254">
    <property type="term" value="F:chloride channel activity"/>
    <property type="evidence" value="ECO:0007669"/>
    <property type="project" value="UniProtKB-KW"/>
</dbReference>
<evidence type="ECO:0000313" key="7">
    <source>
        <dbReference type="EMBL" id="KAK7080995.1"/>
    </source>
</evidence>
<keyword evidence="6" id="KW-0407">Ion channel</keyword>
<protein>
    <recommendedName>
        <fullName evidence="6">Bestrophin homolog</fullName>
    </recommendedName>
</protein>